<name>A0A6C0HET8_9ZZZZ</name>
<accession>A0A6C0HET8</accession>
<feature type="region of interest" description="Disordered" evidence="1">
    <location>
        <begin position="199"/>
        <end position="223"/>
    </location>
</feature>
<dbReference type="EMBL" id="MN739946">
    <property type="protein sequence ID" value="QHT79141.1"/>
    <property type="molecule type" value="Genomic_DNA"/>
</dbReference>
<proteinExistence type="predicted"/>
<evidence type="ECO:0000313" key="2">
    <source>
        <dbReference type="EMBL" id="QHT79141.1"/>
    </source>
</evidence>
<feature type="compositionally biased region" description="Low complexity" evidence="1">
    <location>
        <begin position="205"/>
        <end position="223"/>
    </location>
</feature>
<reference evidence="2" key="1">
    <citation type="journal article" date="2020" name="Nature">
        <title>Giant virus diversity and host interactions through global metagenomics.</title>
        <authorList>
            <person name="Schulz F."/>
            <person name="Roux S."/>
            <person name="Paez-Espino D."/>
            <person name="Jungbluth S."/>
            <person name="Walsh D.A."/>
            <person name="Denef V.J."/>
            <person name="McMahon K.D."/>
            <person name="Konstantinidis K.T."/>
            <person name="Eloe-Fadrosh E.A."/>
            <person name="Kyrpides N.C."/>
            <person name="Woyke T."/>
        </authorList>
    </citation>
    <scope>NUCLEOTIDE SEQUENCE</scope>
    <source>
        <strain evidence="2">GVMAG-M-3300023179-99</strain>
    </source>
</reference>
<dbReference type="AlphaFoldDB" id="A0A6C0HET8"/>
<sequence>MYSILRPDLVYTNVSADILEHDEDYDASEWSYSGKQVYRGAVDRSYTKWNLDVYWLYDDSLQRTGLAEHDMDDPSIFEVLWFRDTPFGTLLQEDWTAGETLYSLMTPEAYQDSSVGNVMLKLHGRLVTPEYVIHGIPEAWECTECGTRSFSQFECKSVKKIEVSSNPFFVDESLIIYTPSNTRLTLQHGVCVLLPRQKQQEQEQEFPPELQPEPLLQQEPPQQ</sequence>
<protein>
    <submittedName>
        <fullName evidence="2">Uncharacterized protein</fullName>
    </submittedName>
</protein>
<evidence type="ECO:0000256" key="1">
    <source>
        <dbReference type="SAM" id="MobiDB-lite"/>
    </source>
</evidence>
<organism evidence="2">
    <name type="scientific">viral metagenome</name>
    <dbReference type="NCBI Taxonomy" id="1070528"/>
    <lineage>
        <taxon>unclassified sequences</taxon>
        <taxon>metagenomes</taxon>
        <taxon>organismal metagenomes</taxon>
    </lineage>
</organism>